<accession>A0ABR8KUZ2</accession>
<evidence type="ECO:0000313" key="3">
    <source>
        <dbReference type="Proteomes" id="UP000635384"/>
    </source>
</evidence>
<evidence type="ECO:0000313" key="2">
    <source>
        <dbReference type="EMBL" id="MBD2843232.1"/>
    </source>
</evidence>
<dbReference type="EMBL" id="JACXLC010000001">
    <property type="protein sequence ID" value="MBD2843232.1"/>
    <property type="molecule type" value="Genomic_DNA"/>
</dbReference>
<sequence>MAEAGAGFRHETERLILRDWREEDWPEFWEGTNTPTVARWVGGVLGEAAMAEGRAKLERYARDYAHTFWCVERKEDGAILGFCGLKRCTDEEGPLGEMEAGWRFREDAWGKGYAKEAATASLELAFGRFGAEQVIAMTLKGNRPSWGLMLRLGMKRREDLDWDDPTWELDDPRVIVYAITRQEWRARDV</sequence>
<dbReference type="PANTHER" id="PTHR43792">
    <property type="entry name" value="GNAT FAMILY, PUTATIVE (AFU_ORTHOLOGUE AFUA_3G00765)-RELATED-RELATED"/>
    <property type="match status" value="1"/>
</dbReference>
<dbReference type="InterPro" id="IPR051531">
    <property type="entry name" value="N-acetyltransferase"/>
</dbReference>
<dbReference type="SUPFAM" id="SSF55729">
    <property type="entry name" value="Acyl-CoA N-acyltransferases (Nat)"/>
    <property type="match status" value="1"/>
</dbReference>
<protein>
    <submittedName>
        <fullName evidence="2">GNAT family N-acetyltransferase</fullName>
    </submittedName>
</protein>
<proteinExistence type="predicted"/>
<organism evidence="2 3">
    <name type="scientific">Erythrobacter rubeus</name>
    <dbReference type="NCBI Taxonomy" id="2760803"/>
    <lineage>
        <taxon>Bacteria</taxon>
        <taxon>Pseudomonadati</taxon>
        <taxon>Pseudomonadota</taxon>
        <taxon>Alphaproteobacteria</taxon>
        <taxon>Sphingomonadales</taxon>
        <taxon>Erythrobacteraceae</taxon>
        <taxon>Erythrobacter/Porphyrobacter group</taxon>
        <taxon>Erythrobacter</taxon>
    </lineage>
</organism>
<gene>
    <name evidence="2" type="ORF">IB285_13300</name>
</gene>
<feature type="domain" description="N-acetyltransferase" evidence="1">
    <location>
        <begin position="15"/>
        <end position="182"/>
    </location>
</feature>
<evidence type="ECO:0000259" key="1">
    <source>
        <dbReference type="PROSITE" id="PS51186"/>
    </source>
</evidence>
<dbReference type="InterPro" id="IPR016181">
    <property type="entry name" value="Acyl_CoA_acyltransferase"/>
</dbReference>
<dbReference type="Pfam" id="PF13302">
    <property type="entry name" value="Acetyltransf_3"/>
    <property type="match status" value="1"/>
</dbReference>
<dbReference type="Gene3D" id="3.40.630.30">
    <property type="match status" value="1"/>
</dbReference>
<dbReference type="PROSITE" id="PS51186">
    <property type="entry name" value="GNAT"/>
    <property type="match status" value="1"/>
</dbReference>
<dbReference type="RefSeq" id="WP_190788615.1">
    <property type="nucleotide sequence ID" value="NZ_JACXLC010000001.1"/>
</dbReference>
<dbReference type="PANTHER" id="PTHR43792:SF1">
    <property type="entry name" value="N-ACETYLTRANSFERASE DOMAIN-CONTAINING PROTEIN"/>
    <property type="match status" value="1"/>
</dbReference>
<name>A0ABR8KUZ2_9SPHN</name>
<dbReference type="Proteomes" id="UP000635384">
    <property type="component" value="Unassembled WGS sequence"/>
</dbReference>
<reference evidence="2 3" key="1">
    <citation type="submission" date="2020-09" db="EMBL/GenBank/DDBJ databases">
        <authorList>
            <person name="Yoon J.-W."/>
        </authorList>
    </citation>
    <scope>NUCLEOTIDE SEQUENCE [LARGE SCALE GENOMIC DNA]</scope>
    <source>
        <strain evidence="2 3">KMU-140</strain>
    </source>
</reference>
<keyword evidence="3" id="KW-1185">Reference proteome</keyword>
<comment type="caution">
    <text evidence="2">The sequence shown here is derived from an EMBL/GenBank/DDBJ whole genome shotgun (WGS) entry which is preliminary data.</text>
</comment>
<dbReference type="InterPro" id="IPR000182">
    <property type="entry name" value="GNAT_dom"/>
</dbReference>